<proteinExistence type="predicted"/>
<dbReference type="PROSITE" id="PS51207">
    <property type="entry name" value="PXA"/>
    <property type="match status" value="1"/>
</dbReference>
<accession>A0A5M9JV09</accession>
<evidence type="ECO:0000256" key="1">
    <source>
        <dbReference type="SAM" id="MobiDB-lite"/>
    </source>
</evidence>
<dbReference type="AlphaFoldDB" id="A0A5M9JV09"/>
<reference evidence="4 5" key="1">
    <citation type="submission" date="2019-06" db="EMBL/GenBank/DDBJ databases">
        <title>Genome Sequence of the Brown Rot Fungal Pathogen Monilinia fructicola.</title>
        <authorList>
            <person name="De Miccolis Angelini R.M."/>
            <person name="Landi L."/>
            <person name="Abate D."/>
            <person name="Pollastro S."/>
            <person name="Romanazzi G."/>
            <person name="Faretra F."/>
        </authorList>
    </citation>
    <scope>NUCLEOTIDE SEQUENCE [LARGE SCALE GENOMIC DNA]</scope>
    <source>
        <strain evidence="4 5">Mfrc123</strain>
    </source>
</reference>
<feature type="domain" description="PXA" evidence="3">
    <location>
        <begin position="107"/>
        <end position="260"/>
    </location>
</feature>
<gene>
    <name evidence="4" type="ORF">EYC84_001609</name>
</gene>
<sequence>MDSKNESNVAEGATEDDIMTRTFRFLSTASNEQLILIALAMAFSIYIVLDGILLLLLGALIGIGLGTTWTGKGPLTAPECLVKDGGISEEELVEDVLPLGTNFEEFRPKTATALNEVVDAVIQDYVKYWYNPILPNDQTFVMASRLTLTRFILSISQHLSRKRPADTFLDFVTNSSSITIVFLNELANATSATPGTNRPAGEMITTYLTANPNSNLANIMNEKQQMKKFKMAADDILQSFLEKSPEFINGWIVYLLEDGEPGLGQAIDQAMDRRNIHDPFSDIDGNVGNISLASSHKRQGHQRRISDEEATKEAIAEANRLSMLIAEEDAKRLAEIGNAKNEDNKITGNENTKENIQPESSPSSANSTPPHTPITTSTPATSGSPESKQPISPATPKSTSPFTSFDQIVPPPPAALHSDQTSPQRRKTVSLTLHNANIIVYDDSVASDKGRIKSKTYN</sequence>
<feature type="compositionally biased region" description="Polar residues" evidence="1">
    <location>
        <begin position="389"/>
        <end position="406"/>
    </location>
</feature>
<organism evidence="4 5">
    <name type="scientific">Monilinia fructicola</name>
    <name type="common">Brown rot fungus</name>
    <name type="synonym">Ciboria fructicola</name>
    <dbReference type="NCBI Taxonomy" id="38448"/>
    <lineage>
        <taxon>Eukaryota</taxon>
        <taxon>Fungi</taxon>
        <taxon>Dikarya</taxon>
        <taxon>Ascomycota</taxon>
        <taxon>Pezizomycotina</taxon>
        <taxon>Leotiomycetes</taxon>
        <taxon>Helotiales</taxon>
        <taxon>Sclerotiniaceae</taxon>
        <taxon>Monilinia</taxon>
    </lineage>
</organism>
<evidence type="ECO:0000313" key="5">
    <source>
        <dbReference type="Proteomes" id="UP000322873"/>
    </source>
</evidence>
<dbReference type="EMBL" id="VICG01000005">
    <property type="protein sequence ID" value="KAA8571612.1"/>
    <property type="molecule type" value="Genomic_DNA"/>
</dbReference>
<keyword evidence="2" id="KW-1133">Transmembrane helix</keyword>
<keyword evidence="2" id="KW-0812">Transmembrane</keyword>
<dbReference type="Proteomes" id="UP000322873">
    <property type="component" value="Unassembled WGS sequence"/>
</dbReference>
<dbReference type="Pfam" id="PF02194">
    <property type="entry name" value="PXA"/>
    <property type="match status" value="1"/>
</dbReference>
<comment type="caution">
    <text evidence="4">The sequence shown here is derived from an EMBL/GenBank/DDBJ whole genome shotgun (WGS) entry which is preliminary data.</text>
</comment>
<keyword evidence="2" id="KW-0472">Membrane</keyword>
<dbReference type="VEuPathDB" id="FungiDB:MFRU_016g01130"/>
<dbReference type="GO" id="GO:0035091">
    <property type="term" value="F:phosphatidylinositol binding"/>
    <property type="evidence" value="ECO:0007669"/>
    <property type="project" value="TreeGrafter"/>
</dbReference>
<evidence type="ECO:0000259" key="3">
    <source>
        <dbReference type="PROSITE" id="PS51207"/>
    </source>
</evidence>
<dbReference type="InterPro" id="IPR003114">
    <property type="entry name" value="Phox_assoc"/>
</dbReference>
<name>A0A5M9JV09_MONFR</name>
<feature type="region of interest" description="Disordered" evidence="1">
    <location>
        <begin position="341"/>
        <end position="427"/>
    </location>
</feature>
<protein>
    <recommendedName>
        <fullName evidence="3">PXA domain-containing protein</fullName>
    </recommendedName>
</protein>
<keyword evidence="5" id="KW-1185">Reference proteome</keyword>
<feature type="compositionally biased region" description="Polar residues" evidence="1">
    <location>
        <begin position="346"/>
        <end position="366"/>
    </location>
</feature>
<evidence type="ECO:0000256" key="2">
    <source>
        <dbReference type="SAM" id="Phobius"/>
    </source>
</evidence>
<dbReference type="PANTHER" id="PTHR22775">
    <property type="entry name" value="SORTING NEXIN"/>
    <property type="match status" value="1"/>
</dbReference>
<feature type="compositionally biased region" description="Low complexity" evidence="1">
    <location>
        <begin position="367"/>
        <end position="387"/>
    </location>
</feature>
<feature type="transmembrane region" description="Helical" evidence="2">
    <location>
        <begin position="34"/>
        <end position="65"/>
    </location>
</feature>
<dbReference type="PANTHER" id="PTHR22775:SF47">
    <property type="entry name" value="MEIOTICALLY UP-REGULATED GENE 122 PROTEIN"/>
    <property type="match status" value="1"/>
</dbReference>
<feature type="compositionally biased region" description="Polar residues" evidence="1">
    <location>
        <begin position="418"/>
        <end position="427"/>
    </location>
</feature>
<evidence type="ECO:0000313" key="4">
    <source>
        <dbReference type="EMBL" id="KAA8571612.1"/>
    </source>
</evidence>